<dbReference type="Proteomes" id="UP000186469">
    <property type="component" value="Unassembled WGS sequence"/>
</dbReference>
<proteinExistence type="predicted"/>
<protein>
    <submittedName>
        <fullName evidence="1">Uncharacterized protein</fullName>
    </submittedName>
</protein>
<keyword evidence="2" id="KW-1185">Reference proteome</keyword>
<sequence length="180" mass="21527">MIAYHLFPKEILDNSVTGFLPYKEIVKTDTIFCATINGERLIIPYRIYNEYNDYLEKIPEGLHRTFTAAFFSRHHNGYVREQCLRYLIHLADIQLYIIPYILKLVEEYVVELAEIVLNEFDSLPDQLLTVFVQENPAWLPLMYQRCVSYWNCYYRERYTCLNDYPGIKIYNLLLKKCSLP</sequence>
<dbReference type="EMBL" id="FRDI01000012">
    <property type="protein sequence ID" value="SHN69973.1"/>
    <property type="molecule type" value="Genomic_DNA"/>
</dbReference>
<evidence type="ECO:0000313" key="1">
    <source>
        <dbReference type="EMBL" id="SHN69973.1"/>
    </source>
</evidence>
<dbReference type="STRING" id="1121455.SAMN02745728_01983"/>
<accession>A0A1M7TH42</accession>
<reference evidence="1 2" key="1">
    <citation type="submission" date="2016-12" db="EMBL/GenBank/DDBJ databases">
        <authorList>
            <person name="Song W.-J."/>
            <person name="Kurnit D.M."/>
        </authorList>
    </citation>
    <scope>NUCLEOTIDE SEQUENCE [LARGE SCALE GENOMIC DNA]</scope>
    <source>
        <strain evidence="1 2">DSM 11393</strain>
    </source>
</reference>
<dbReference type="OrthoDB" id="3578967at2"/>
<dbReference type="RefSeq" id="WP_072697665.1">
    <property type="nucleotide sequence ID" value="NZ_FRDI01000012.1"/>
</dbReference>
<name>A0A1M7TH42_9BACT</name>
<gene>
    <name evidence="1" type="ORF">SAMN02745728_01983</name>
</gene>
<organism evidence="1 2">
    <name type="scientific">Desulfovibrio litoralis DSM 11393</name>
    <dbReference type="NCBI Taxonomy" id="1121455"/>
    <lineage>
        <taxon>Bacteria</taxon>
        <taxon>Pseudomonadati</taxon>
        <taxon>Thermodesulfobacteriota</taxon>
        <taxon>Desulfovibrionia</taxon>
        <taxon>Desulfovibrionales</taxon>
        <taxon>Desulfovibrionaceae</taxon>
        <taxon>Desulfovibrio</taxon>
    </lineage>
</organism>
<dbReference type="AlphaFoldDB" id="A0A1M7TH42"/>
<evidence type="ECO:0000313" key="2">
    <source>
        <dbReference type="Proteomes" id="UP000186469"/>
    </source>
</evidence>